<evidence type="ECO:0000313" key="2">
    <source>
        <dbReference type="Proteomes" id="UP000604475"/>
    </source>
</evidence>
<keyword evidence="2" id="KW-1185">Reference proteome</keyword>
<dbReference type="AlphaFoldDB" id="A0A937RJ14"/>
<reference evidence="1" key="1">
    <citation type="submission" date="2020-12" db="EMBL/GenBank/DDBJ databases">
        <title>Genomic characterization of non-nitrogen-fixing Frankia strains.</title>
        <authorList>
            <person name="Carlos-Shanley C."/>
            <person name="Guerra T."/>
            <person name="Hahn D."/>
        </authorList>
    </citation>
    <scope>NUCLEOTIDE SEQUENCE</scope>
    <source>
        <strain evidence="1">CN6</strain>
    </source>
</reference>
<dbReference type="RefSeq" id="WP_203002894.1">
    <property type="nucleotide sequence ID" value="NZ_JADWYU010000124.1"/>
</dbReference>
<organism evidence="1 2">
    <name type="scientific">Frankia nepalensis</name>
    <dbReference type="NCBI Taxonomy" id="1836974"/>
    <lineage>
        <taxon>Bacteria</taxon>
        <taxon>Bacillati</taxon>
        <taxon>Actinomycetota</taxon>
        <taxon>Actinomycetes</taxon>
        <taxon>Frankiales</taxon>
        <taxon>Frankiaceae</taxon>
        <taxon>Frankia</taxon>
    </lineage>
</organism>
<dbReference type="InterPro" id="IPR026337">
    <property type="entry name" value="AKG_HExxH"/>
</dbReference>
<dbReference type="NCBIfam" id="TIGR04267">
    <property type="entry name" value="mod_HExxH"/>
    <property type="match status" value="1"/>
</dbReference>
<gene>
    <name evidence="1" type="ORF">I7412_22360</name>
</gene>
<dbReference type="Proteomes" id="UP000604475">
    <property type="component" value="Unassembled WGS sequence"/>
</dbReference>
<name>A0A937RJ14_9ACTN</name>
<protein>
    <submittedName>
        <fullName evidence="1">HEXXH motif domain-containing protein</fullName>
    </submittedName>
</protein>
<accession>A0A937RJ14</accession>
<evidence type="ECO:0000313" key="1">
    <source>
        <dbReference type="EMBL" id="MBL7629860.1"/>
    </source>
</evidence>
<dbReference type="EMBL" id="JAEACQ010000238">
    <property type="protein sequence ID" value="MBL7629860.1"/>
    <property type="molecule type" value="Genomic_DNA"/>
</dbReference>
<comment type="caution">
    <text evidence="1">The sequence shown here is derived from an EMBL/GenBank/DDBJ whole genome shotgun (WGS) entry which is preliminary data.</text>
</comment>
<proteinExistence type="predicted"/>
<sequence length="616" mass="66124">MPWSVVDQIAAGRPDQTSGAALLAAERNHRAVILRAVLDEARAAGAAATGPLIAMDEAWDLLATAERADPDQVAFLLGRPQVGAWAARALRRLRLGSTYEAPLWADLGHLHAIAAAAAVRTGIQARLAVPAWFGQVVLPTLGYARGPYRDAWEPALVEAKQGAFRVGTRRWQAFPSSSGDTPADTLDVPTWRAATWLRVGPPGARLTVDLDDASPYRILLGTARPARVCPATVGRWESLLDEAWKLLRAADPARSQALAAATMTIVPLPPESHSHMFSASSGDAFGALVATEPDDAETLAVTLVHEFNHAQLGVLMHLVDLVDADASALDAHVFYAPWRDDPRPLVGLAQGVFAFFGVASFWRGQVRLAAGTRAARAYFEFALWRRRVHTALRRLRADGRLTPFGTRFFDGVAVTVAGWLREPVPPDLDALARAAALDHYGRWRIHHLPPSPELVDALALAWQNGLAFKPSAARAVARGWWHQPDVPVADPAARDLDGVVTATRIWLTDRERLRSMLADADGAHSGVAGVGSADLALLAGQRERARAGYLAELAEPHPRAGAWTGLGRLMAAAGEAAAARALLERPELVRAVTEAMAGGKRPPPTRLAAWLGQMLP</sequence>